<reference evidence="4" key="1">
    <citation type="submission" date="2022-08" db="EMBL/GenBank/DDBJ databases">
        <authorList>
            <person name="Marques A."/>
        </authorList>
    </citation>
    <scope>NUCLEOTIDE SEQUENCE</scope>
    <source>
        <strain evidence="4">RhyPub2mFocal</strain>
        <tissue evidence="4">Leaves</tissue>
    </source>
</reference>
<dbReference type="NCBIfam" id="TIGR00756">
    <property type="entry name" value="PPR"/>
    <property type="match status" value="6"/>
</dbReference>
<feature type="repeat" description="PPR" evidence="3">
    <location>
        <begin position="81"/>
        <end position="111"/>
    </location>
</feature>
<feature type="repeat" description="PPR" evidence="3">
    <location>
        <begin position="481"/>
        <end position="515"/>
    </location>
</feature>
<dbReference type="Gene3D" id="1.25.40.10">
    <property type="entry name" value="Tetratricopeptide repeat domain"/>
    <property type="match status" value="5"/>
</dbReference>
<comment type="caution">
    <text evidence="4">The sequence shown here is derived from an EMBL/GenBank/DDBJ whole genome shotgun (WGS) entry which is preliminary data.</text>
</comment>
<keyword evidence="2" id="KW-0809">Transit peptide</keyword>
<dbReference type="PANTHER" id="PTHR47926">
    <property type="entry name" value="PENTATRICOPEPTIDE REPEAT-CONTAINING PROTEIN"/>
    <property type="match status" value="1"/>
</dbReference>
<dbReference type="FunFam" id="1.25.40.10:FF:000285">
    <property type="entry name" value="Pentatricopeptide repeat-containing protein, chloroplastic"/>
    <property type="match status" value="1"/>
</dbReference>
<gene>
    <name evidence="4" type="ORF">LUZ62_075657</name>
</gene>
<evidence type="ECO:0000313" key="5">
    <source>
        <dbReference type="Proteomes" id="UP001140206"/>
    </source>
</evidence>
<evidence type="ECO:0000256" key="2">
    <source>
        <dbReference type="ARBA" id="ARBA00022946"/>
    </source>
</evidence>
<dbReference type="InterPro" id="IPR002885">
    <property type="entry name" value="PPR_rpt"/>
</dbReference>
<evidence type="ECO:0000256" key="1">
    <source>
        <dbReference type="ARBA" id="ARBA00022737"/>
    </source>
</evidence>
<protein>
    <submittedName>
        <fullName evidence="4">Pentatricopeptide repeat-containing protein</fullName>
    </submittedName>
</protein>
<dbReference type="Pfam" id="PF13041">
    <property type="entry name" value="PPR_2"/>
    <property type="match status" value="3"/>
</dbReference>
<feature type="repeat" description="PPR" evidence="3">
    <location>
        <begin position="213"/>
        <end position="247"/>
    </location>
</feature>
<dbReference type="PROSITE" id="PS51375">
    <property type="entry name" value="PPR"/>
    <property type="match status" value="6"/>
</dbReference>
<proteinExistence type="predicted"/>
<dbReference type="FunFam" id="1.25.40.10:FF:000442">
    <property type="entry name" value="Pentatricopeptide repeat-containing protein At3g49710"/>
    <property type="match status" value="1"/>
</dbReference>
<dbReference type="GO" id="GO:0003723">
    <property type="term" value="F:RNA binding"/>
    <property type="evidence" value="ECO:0007669"/>
    <property type="project" value="InterPro"/>
</dbReference>
<feature type="repeat" description="PPR" evidence="3">
    <location>
        <begin position="112"/>
        <end position="146"/>
    </location>
</feature>
<dbReference type="AlphaFoldDB" id="A0AAV8DF92"/>
<feature type="repeat" description="PPR" evidence="3">
    <location>
        <begin position="379"/>
        <end position="413"/>
    </location>
</feature>
<dbReference type="GO" id="GO:0009451">
    <property type="term" value="P:RNA modification"/>
    <property type="evidence" value="ECO:0007669"/>
    <property type="project" value="InterPro"/>
</dbReference>
<accession>A0AAV8DF92</accession>
<dbReference type="InterPro" id="IPR011990">
    <property type="entry name" value="TPR-like_helical_dom_sf"/>
</dbReference>
<evidence type="ECO:0000313" key="4">
    <source>
        <dbReference type="EMBL" id="KAJ4765282.1"/>
    </source>
</evidence>
<dbReference type="FunFam" id="1.25.40.10:FF:001093">
    <property type="entry name" value="Pentatricopeptide repeat-containing protein At2g34400"/>
    <property type="match status" value="1"/>
</dbReference>
<dbReference type="PANTHER" id="PTHR47926:SF519">
    <property type="entry name" value="DYW DOMAIN-CONTAINING PROTEIN"/>
    <property type="match status" value="1"/>
</dbReference>
<keyword evidence="1" id="KW-0677">Repeat</keyword>
<keyword evidence="5" id="KW-1185">Reference proteome</keyword>
<dbReference type="Proteomes" id="UP001140206">
    <property type="component" value="Chromosome 4"/>
</dbReference>
<dbReference type="InterPro" id="IPR046960">
    <property type="entry name" value="PPR_At4g14850-like_plant"/>
</dbReference>
<dbReference type="InterPro" id="IPR046848">
    <property type="entry name" value="E_motif"/>
</dbReference>
<dbReference type="EMBL" id="JAMFTS010000004">
    <property type="protein sequence ID" value="KAJ4765282.1"/>
    <property type="molecule type" value="Genomic_DNA"/>
</dbReference>
<dbReference type="Pfam" id="PF20431">
    <property type="entry name" value="E_motif"/>
    <property type="match status" value="1"/>
</dbReference>
<organism evidence="4 5">
    <name type="scientific">Rhynchospora pubera</name>
    <dbReference type="NCBI Taxonomy" id="906938"/>
    <lineage>
        <taxon>Eukaryota</taxon>
        <taxon>Viridiplantae</taxon>
        <taxon>Streptophyta</taxon>
        <taxon>Embryophyta</taxon>
        <taxon>Tracheophyta</taxon>
        <taxon>Spermatophyta</taxon>
        <taxon>Magnoliopsida</taxon>
        <taxon>Liliopsida</taxon>
        <taxon>Poales</taxon>
        <taxon>Cyperaceae</taxon>
        <taxon>Cyperoideae</taxon>
        <taxon>Rhynchosporeae</taxon>
        <taxon>Rhynchospora</taxon>
    </lineage>
</organism>
<sequence length="659" mass="72900">MSHGLMASPPPLSSTIRYFSSLLNYSLNCGSPHTARCTHAHAIKTGLLLSAHLSNLLVNCYSKTSFFSDAQKLFDEMPNRDVVSWNSILSMHAKAGRIDSAYELFDRMPQRDSVSWTSMIVGFNQLGRFKDAIAMFLQMVRAGITPTQFTFTNVLSICAVLEEAEIGRKVHSFAVKLGLGTCVPVINCLLNLYGKCGDIKTTEMLFDNMILTDISSWNTMISVYAQMGQLEIAYNLFEKMPEKNIISWNTIIAGFKSNGYNLKALNFLSLMLAGEDAQPDSFTLSSALSSCANLKMLKQGKQIHAFLIRREAPYNNQVSNALISMYAKSGRVDVAQKIVDRCMTSDINLISLTALLEGYAKIGEVAAARETFDLMKHRDVVAWTAMIVGYEQSGFNSDALDLFRKMLKEGPKPNSYTLAAILSACANLGMLDQGKQIHCRAIRLGEIDVVSVSNSVITMYARCGNIALAKRIFCKVKLRKQTDTWTSMVVALAQHGMGEDAVNLFEEMLLAGVKPDQITYTGVFMACAHAGLVETGKIYFDQMQNVHMIVPTMSHYTCMIDLFSRAGNFQEVEDFIAKMPVEPDSVAWGSLLAACRVHKNTDMAEKAAGRLLASDPWDSGAYSALANVYSACGKWNEANKVWKQMRDKRIKKEQGVSSV</sequence>
<dbReference type="Pfam" id="PF01535">
    <property type="entry name" value="PPR"/>
    <property type="match status" value="6"/>
</dbReference>
<feature type="repeat" description="PPR" evidence="3">
    <location>
        <begin position="618"/>
        <end position="652"/>
    </location>
</feature>
<name>A0AAV8DF92_9POAL</name>
<dbReference type="SUPFAM" id="SSF48452">
    <property type="entry name" value="TPR-like"/>
    <property type="match status" value="2"/>
</dbReference>
<dbReference type="Pfam" id="PF12854">
    <property type="entry name" value="PPR_1"/>
    <property type="match status" value="1"/>
</dbReference>
<evidence type="ECO:0000256" key="3">
    <source>
        <dbReference type="PROSITE-ProRule" id="PRU00708"/>
    </source>
</evidence>